<dbReference type="PROSITE" id="PS00188">
    <property type="entry name" value="BIOTIN"/>
    <property type="match status" value="1"/>
</dbReference>
<proteinExistence type="predicted"/>
<evidence type="ECO:0000256" key="1">
    <source>
        <dbReference type="ARBA" id="ARBA00005194"/>
    </source>
</evidence>
<dbReference type="PANTHER" id="PTHR45266:SF3">
    <property type="entry name" value="OXALOACETATE DECARBOXYLASE ALPHA CHAIN"/>
    <property type="match status" value="1"/>
</dbReference>
<dbReference type="UniPathway" id="UPA00094"/>
<evidence type="ECO:0000313" key="10">
    <source>
        <dbReference type="EMBL" id="OLR64201.1"/>
    </source>
</evidence>
<dbReference type="InterPro" id="IPR001882">
    <property type="entry name" value="Biotin_BS"/>
</dbReference>
<keyword evidence="4 8" id="KW-0276">Fatty acid metabolism</keyword>
<dbReference type="Pfam" id="PF00364">
    <property type="entry name" value="Biotin_lipoyl"/>
    <property type="match status" value="1"/>
</dbReference>
<feature type="domain" description="Lipoyl-binding" evidence="9">
    <location>
        <begin position="78"/>
        <end position="154"/>
    </location>
</feature>
<dbReference type="PRINTS" id="PR01071">
    <property type="entry name" value="ACOABIOTINCC"/>
</dbReference>
<evidence type="ECO:0000256" key="6">
    <source>
        <dbReference type="ARBA" id="ARBA00023160"/>
    </source>
</evidence>
<dbReference type="InterPro" id="IPR000089">
    <property type="entry name" value="Biotin_lipoyl"/>
</dbReference>
<keyword evidence="3 8" id="KW-0444">Lipid biosynthesis</keyword>
<dbReference type="GO" id="GO:0009317">
    <property type="term" value="C:acetyl-CoA carboxylase complex"/>
    <property type="evidence" value="ECO:0007669"/>
    <property type="project" value="InterPro"/>
</dbReference>
<dbReference type="GO" id="GO:0006633">
    <property type="term" value="P:fatty acid biosynthetic process"/>
    <property type="evidence" value="ECO:0007669"/>
    <property type="project" value="UniProtKB-UniPathway"/>
</dbReference>
<evidence type="ECO:0000256" key="7">
    <source>
        <dbReference type="ARBA" id="ARBA00023267"/>
    </source>
</evidence>
<dbReference type="Gene3D" id="2.40.50.100">
    <property type="match status" value="1"/>
</dbReference>
<organism evidence="10 11">
    <name type="scientific">Peptoniphilus porci</name>
    <dbReference type="NCBI Taxonomy" id="2652280"/>
    <lineage>
        <taxon>Bacteria</taxon>
        <taxon>Bacillati</taxon>
        <taxon>Bacillota</taxon>
        <taxon>Tissierellia</taxon>
        <taxon>Tissierellales</taxon>
        <taxon>Peptoniphilaceae</taxon>
        <taxon>Peptoniphilus</taxon>
    </lineage>
</organism>
<keyword evidence="5 8" id="KW-0443">Lipid metabolism</keyword>
<evidence type="ECO:0000256" key="5">
    <source>
        <dbReference type="ARBA" id="ARBA00023098"/>
    </source>
</evidence>
<dbReference type="Proteomes" id="UP000187166">
    <property type="component" value="Unassembled WGS sequence"/>
</dbReference>
<dbReference type="GO" id="GO:0003989">
    <property type="term" value="F:acetyl-CoA carboxylase activity"/>
    <property type="evidence" value="ECO:0007669"/>
    <property type="project" value="InterPro"/>
</dbReference>
<gene>
    <name evidence="10" type="ORF">BIV18_00890</name>
</gene>
<sequence length="156" mass="18056">MEKYLEVTEKLIKSLEDSSLNILEFKLDNFSLKISKSPFYENNLQVMDLQNKRNDKSNNLITDKKIEDKDELKEETNIKVLKAPILGVFYSSKAPDEEPFVKVGDEVKKGTTLCIIEAMKMMNEIKAPYDCKIVDCLVSNEDFVEYDAEIFKLEQL</sequence>
<dbReference type="InterPro" id="IPR050709">
    <property type="entry name" value="Biotin_Carboxyl_Carrier/Decarb"/>
</dbReference>
<evidence type="ECO:0000256" key="3">
    <source>
        <dbReference type="ARBA" id="ARBA00022516"/>
    </source>
</evidence>
<dbReference type="PANTHER" id="PTHR45266">
    <property type="entry name" value="OXALOACETATE DECARBOXYLASE ALPHA CHAIN"/>
    <property type="match status" value="1"/>
</dbReference>
<dbReference type="InterPro" id="IPR011053">
    <property type="entry name" value="Single_hybrid_motif"/>
</dbReference>
<keyword evidence="7 8" id="KW-0092">Biotin</keyword>
<evidence type="ECO:0000256" key="8">
    <source>
        <dbReference type="RuleBase" id="RU364072"/>
    </source>
</evidence>
<name>A0A1U7LXP5_9FIRM</name>
<dbReference type="NCBIfam" id="TIGR00531">
    <property type="entry name" value="BCCP"/>
    <property type="match status" value="1"/>
</dbReference>
<dbReference type="InterPro" id="IPR001249">
    <property type="entry name" value="AcCoA_biotinCC"/>
</dbReference>
<dbReference type="PROSITE" id="PS50968">
    <property type="entry name" value="BIOTINYL_LIPOYL"/>
    <property type="match status" value="1"/>
</dbReference>
<comment type="caution">
    <text evidence="10">The sequence shown here is derived from an EMBL/GenBank/DDBJ whole genome shotgun (WGS) entry which is preliminary data.</text>
</comment>
<dbReference type="SUPFAM" id="SSF51230">
    <property type="entry name" value="Single hybrid motif"/>
    <property type="match status" value="1"/>
</dbReference>
<dbReference type="AlphaFoldDB" id="A0A1U7LXP5"/>
<dbReference type="CDD" id="cd06850">
    <property type="entry name" value="biotinyl_domain"/>
    <property type="match status" value="1"/>
</dbReference>
<keyword evidence="11" id="KW-1185">Reference proteome</keyword>
<evidence type="ECO:0000256" key="2">
    <source>
        <dbReference type="ARBA" id="ARBA00017562"/>
    </source>
</evidence>
<keyword evidence="6 8" id="KW-0275">Fatty acid biosynthesis</keyword>
<protein>
    <recommendedName>
        <fullName evidence="2 8">Biotin carboxyl carrier protein of acetyl-CoA carboxylase</fullName>
    </recommendedName>
</protein>
<evidence type="ECO:0000256" key="4">
    <source>
        <dbReference type="ARBA" id="ARBA00022832"/>
    </source>
</evidence>
<accession>A0A1U7LXP5</accession>
<dbReference type="STRING" id="1465756.BIV18_00890"/>
<reference evidence="10 11" key="1">
    <citation type="journal article" date="2016" name="Appl. Environ. Microbiol.">
        <title>Function and Phylogeny of Bacterial Butyryl Coenzyme A:Acetate Transferases and Their Diversity in the Proximal Colon of Swine.</title>
        <authorList>
            <person name="Trachsel J."/>
            <person name="Bayles D.O."/>
            <person name="Looft T."/>
            <person name="Levine U.Y."/>
            <person name="Allen H.K."/>
        </authorList>
    </citation>
    <scope>NUCLEOTIDE SEQUENCE [LARGE SCALE GENOMIC DNA]</scope>
    <source>
        <strain evidence="10 11">35-6-1</strain>
    </source>
</reference>
<evidence type="ECO:0000259" key="9">
    <source>
        <dbReference type="PROSITE" id="PS50968"/>
    </source>
</evidence>
<comment type="pathway">
    <text evidence="1 8">Lipid metabolism; fatty acid biosynthesis.</text>
</comment>
<evidence type="ECO:0000313" key="11">
    <source>
        <dbReference type="Proteomes" id="UP000187166"/>
    </source>
</evidence>
<dbReference type="EMBL" id="MJIH01000001">
    <property type="protein sequence ID" value="OLR64201.1"/>
    <property type="molecule type" value="Genomic_DNA"/>
</dbReference>
<comment type="function">
    <text evidence="8">This protein is a component of the acetyl coenzyme A carboxylase complex; first, biotin carboxylase catalyzes the carboxylation of the carrier protein and then the transcarboxylase transfers the carboxyl group to form malonyl-CoA.</text>
</comment>